<reference evidence="2" key="2">
    <citation type="submission" date="2020-09" db="EMBL/GenBank/DDBJ databases">
        <authorList>
            <person name="Sun Q."/>
            <person name="Zhou Y."/>
        </authorList>
    </citation>
    <scope>NUCLEOTIDE SEQUENCE</scope>
    <source>
        <strain evidence="2">CGMCC 1.15360</strain>
    </source>
</reference>
<evidence type="ECO:0000313" key="2">
    <source>
        <dbReference type="EMBL" id="GGD82005.1"/>
    </source>
</evidence>
<evidence type="ECO:0000313" key="3">
    <source>
        <dbReference type="Proteomes" id="UP000612349"/>
    </source>
</evidence>
<keyword evidence="3" id="KW-1185">Reference proteome</keyword>
<dbReference type="RefSeq" id="WP_156521877.1">
    <property type="nucleotide sequence ID" value="NZ_BMIP01000011.1"/>
</dbReference>
<feature type="region of interest" description="Disordered" evidence="1">
    <location>
        <begin position="76"/>
        <end position="97"/>
    </location>
</feature>
<dbReference type="Proteomes" id="UP000612349">
    <property type="component" value="Unassembled WGS sequence"/>
</dbReference>
<protein>
    <submittedName>
        <fullName evidence="2">Uncharacterized protein</fullName>
    </submittedName>
</protein>
<name>A0A916ZA44_9SPHN</name>
<reference evidence="2" key="1">
    <citation type="journal article" date="2014" name="Int. J. Syst. Evol. Microbiol.">
        <title>Complete genome sequence of Corynebacterium casei LMG S-19264T (=DSM 44701T), isolated from a smear-ripened cheese.</title>
        <authorList>
            <consortium name="US DOE Joint Genome Institute (JGI-PGF)"/>
            <person name="Walter F."/>
            <person name="Albersmeier A."/>
            <person name="Kalinowski J."/>
            <person name="Ruckert C."/>
        </authorList>
    </citation>
    <scope>NUCLEOTIDE SEQUENCE</scope>
    <source>
        <strain evidence="2">CGMCC 1.15360</strain>
    </source>
</reference>
<dbReference type="AlphaFoldDB" id="A0A916ZA44"/>
<sequence>MSDVRDRKEASLPTEALVAGALELLRSCDEHHLTTSSIHLAEFIESLRRHPDAEPGAFASFDSYHATYIEQLDLRPTDLDPSIGQPPAKLNDRGTSK</sequence>
<gene>
    <name evidence="2" type="ORF">GCM10010990_34950</name>
</gene>
<dbReference type="EMBL" id="BMIP01000011">
    <property type="protein sequence ID" value="GGD82005.1"/>
    <property type="molecule type" value="Genomic_DNA"/>
</dbReference>
<organism evidence="2 3">
    <name type="scientific">Croceicoccus mobilis</name>
    <dbReference type="NCBI Taxonomy" id="1703339"/>
    <lineage>
        <taxon>Bacteria</taxon>
        <taxon>Pseudomonadati</taxon>
        <taxon>Pseudomonadota</taxon>
        <taxon>Alphaproteobacteria</taxon>
        <taxon>Sphingomonadales</taxon>
        <taxon>Erythrobacteraceae</taxon>
        <taxon>Croceicoccus</taxon>
    </lineage>
</organism>
<accession>A0A916ZA44</accession>
<comment type="caution">
    <text evidence="2">The sequence shown here is derived from an EMBL/GenBank/DDBJ whole genome shotgun (WGS) entry which is preliminary data.</text>
</comment>
<evidence type="ECO:0000256" key="1">
    <source>
        <dbReference type="SAM" id="MobiDB-lite"/>
    </source>
</evidence>
<proteinExistence type="predicted"/>